<evidence type="ECO:0008006" key="8">
    <source>
        <dbReference type="Google" id="ProtNLM"/>
    </source>
</evidence>
<protein>
    <recommendedName>
        <fullName evidence="8">CHY-type domain-containing protein</fullName>
    </recommendedName>
</protein>
<keyword evidence="3" id="KW-0862">Zinc</keyword>
<keyword evidence="7" id="KW-1185">Reference proteome</keyword>
<dbReference type="InterPro" id="IPR002219">
    <property type="entry name" value="PKC_DAG/PE"/>
</dbReference>
<evidence type="ECO:0000313" key="7">
    <source>
        <dbReference type="Proteomes" id="UP000272003"/>
    </source>
</evidence>
<sequence length="99" mass="11809">MIYGINTDKCGRCVHYHTKNDIAALECRRCQQFFACYQCHDQLRDHKFVPMPVKNTRPIQCGNCGYRLTVDQYQTYQCPQCGHEFNYKCSKHKNIYFEN</sequence>
<dbReference type="EMBL" id="CP032626">
    <property type="protein sequence ID" value="AYF93050.1"/>
    <property type="molecule type" value="Genomic_DNA"/>
</dbReference>
<dbReference type="SUPFAM" id="SSF161219">
    <property type="entry name" value="CHY zinc finger-like"/>
    <property type="match status" value="1"/>
</dbReference>
<evidence type="ECO:0000256" key="1">
    <source>
        <dbReference type="ARBA" id="ARBA00022723"/>
    </source>
</evidence>
<evidence type="ECO:0000256" key="3">
    <source>
        <dbReference type="ARBA" id="ARBA00022833"/>
    </source>
</evidence>
<dbReference type="InterPro" id="IPR037274">
    <property type="entry name" value="Znf_CHY_sf"/>
</dbReference>
<gene>
    <name evidence="6" type="ORF">D7I45_06040</name>
</gene>
<evidence type="ECO:0000259" key="4">
    <source>
        <dbReference type="PROSITE" id="PS50081"/>
    </source>
</evidence>
<name>A0A387B1M2_9LACO</name>
<proteinExistence type="predicted"/>
<dbReference type="PROSITE" id="PS51266">
    <property type="entry name" value="ZF_CHY"/>
    <property type="match status" value="1"/>
</dbReference>
<keyword evidence="2" id="KW-0863">Zinc-finger</keyword>
<dbReference type="GO" id="GO:0008270">
    <property type="term" value="F:zinc ion binding"/>
    <property type="evidence" value="ECO:0007669"/>
    <property type="project" value="UniProtKB-KW"/>
</dbReference>
<evidence type="ECO:0000256" key="2">
    <source>
        <dbReference type="ARBA" id="ARBA00022771"/>
    </source>
</evidence>
<dbReference type="Proteomes" id="UP000272003">
    <property type="component" value="Chromosome"/>
</dbReference>
<dbReference type="PIRSF" id="PIRSF017292">
    <property type="entry name" value="UCP017292_Znf_CHY"/>
    <property type="match status" value="1"/>
</dbReference>
<reference evidence="6 7" key="1">
    <citation type="submission" date="2018-09" db="EMBL/GenBank/DDBJ databases">
        <title>Genome sequencing of strain BHWM-4.</title>
        <authorList>
            <person name="Heo J."/>
            <person name="Kim S.-J."/>
            <person name="Kwon S.-W."/>
        </authorList>
    </citation>
    <scope>NUCLEOTIDE SEQUENCE [LARGE SCALE GENOMIC DNA]</scope>
    <source>
        <strain evidence="6 7">BHWM-4</strain>
    </source>
</reference>
<dbReference type="RefSeq" id="WP_120784814.1">
    <property type="nucleotide sequence ID" value="NZ_CP032626.1"/>
</dbReference>
<feature type="domain" description="CHY-type" evidence="5">
    <location>
        <begin position="6"/>
        <end position="83"/>
    </location>
</feature>
<dbReference type="InterPro" id="IPR008913">
    <property type="entry name" value="Znf_CHY"/>
</dbReference>
<dbReference type="Gene3D" id="2.20.28.30">
    <property type="entry name" value="RNA polymerase ii, chain L"/>
    <property type="match status" value="1"/>
</dbReference>
<dbReference type="PROSITE" id="PS50081">
    <property type="entry name" value="ZF_DAG_PE_2"/>
    <property type="match status" value="1"/>
</dbReference>
<dbReference type="Pfam" id="PF05495">
    <property type="entry name" value="zf-CHY"/>
    <property type="match status" value="1"/>
</dbReference>
<keyword evidence="1" id="KW-0479">Metal-binding</keyword>
<dbReference type="OrthoDB" id="882119at2"/>
<evidence type="ECO:0000313" key="6">
    <source>
        <dbReference type="EMBL" id="AYF93050.1"/>
    </source>
</evidence>
<dbReference type="AlphaFoldDB" id="A0A387B1M2"/>
<dbReference type="KEGG" id="abom:D7I45_06040"/>
<organism evidence="6 7">
    <name type="scientific">Apilactobacillus bombintestini</name>
    <dbReference type="NCBI Taxonomy" id="2419772"/>
    <lineage>
        <taxon>Bacteria</taxon>
        <taxon>Bacillati</taxon>
        <taxon>Bacillota</taxon>
        <taxon>Bacilli</taxon>
        <taxon>Lactobacillales</taxon>
        <taxon>Lactobacillaceae</taxon>
        <taxon>Apilactobacillus</taxon>
    </lineage>
</organism>
<evidence type="ECO:0000259" key="5">
    <source>
        <dbReference type="PROSITE" id="PS51266"/>
    </source>
</evidence>
<feature type="domain" description="Phorbol-ester/DAG-type" evidence="4">
    <location>
        <begin position="45"/>
        <end position="97"/>
    </location>
</feature>
<accession>A0A387B1M2</accession>
<dbReference type="InterPro" id="IPR016694">
    <property type="entry name" value="UCP017292"/>
</dbReference>